<dbReference type="PANTHER" id="PTHR31388">
    <property type="entry name" value="PEROXIDASE 72-RELATED"/>
    <property type="match status" value="1"/>
</dbReference>
<proteinExistence type="predicted"/>
<dbReference type="InterPro" id="IPR010255">
    <property type="entry name" value="Haem_peroxidase_sf"/>
</dbReference>
<evidence type="ECO:0000256" key="1">
    <source>
        <dbReference type="ARBA" id="ARBA00000189"/>
    </source>
</evidence>
<evidence type="ECO:0000256" key="7">
    <source>
        <dbReference type="ARBA" id="ARBA00022723"/>
    </source>
</evidence>
<evidence type="ECO:0000256" key="2">
    <source>
        <dbReference type="ARBA" id="ARBA00001913"/>
    </source>
</evidence>
<keyword evidence="10" id="KW-0472">Membrane</keyword>
<evidence type="ECO:0000256" key="3">
    <source>
        <dbReference type="ARBA" id="ARBA00001970"/>
    </source>
</evidence>
<dbReference type="GO" id="GO:0046872">
    <property type="term" value="F:metal ion binding"/>
    <property type="evidence" value="ECO:0007669"/>
    <property type="project" value="UniProtKB-KW"/>
</dbReference>
<dbReference type="GO" id="GO:0006979">
    <property type="term" value="P:response to oxidative stress"/>
    <property type="evidence" value="ECO:0007669"/>
    <property type="project" value="InterPro"/>
</dbReference>
<dbReference type="PANTHER" id="PTHR31388:SF5">
    <property type="entry name" value="PEROXIDASE"/>
    <property type="match status" value="1"/>
</dbReference>
<evidence type="ECO:0000313" key="12">
    <source>
        <dbReference type="EMBL" id="KAJ8438192.1"/>
    </source>
</evidence>
<evidence type="ECO:0000256" key="5">
    <source>
        <dbReference type="ARBA" id="ARBA00022559"/>
    </source>
</evidence>
<organism evidence="12 13">
    <name type="scientific">Carnegiea gigantea</name>
    <dbReference type="NCBI Taxonomy" id="171969"/>
    <lineage>
        <taxon>Eukaryota</taxon>
        <taxon>Viridiplantae</taxon>
        <taxon>Streptophyta</taxon>
        <taxon>Embryophyta</taxon>
        <taxon>Tracheophyta</taxon>
        <taxon>Spermatophyta</taxon>
        <taxon>Magnoliopsida</taxon>
        <taxon>eudicotyledons</taxon>
        <taxon>Gunneridae</taxon>
        <taxon>Pentapetalae</taxon>
        <taxon>Caryophyllales</taxon>
        <taxon>Cactineae</taxon>
        <taxon>Cactaceae</taxon>
        <taxon>Cactoideae</taxon>
        <taxon>Echinocereeae</taxon>
        <taxon>Carnegiea</taxon>
    </lineage>
</organism>
<dbReference type="EC" id="1.11.1.7" evidence="4"/>
<gene>
    <name evidence="12" type="ORF">Cgig2_001910</name>
</gene>
<feature type="transmembrane region" description="Helical" evidence="10">
    <location>
        <begin position="20"/>
        <end position="43"/>
    </location>
</feature>
<evidence type="ECO:0000256" key="10">
    <source>
        <dbReference type="SAM" id="Phobius"/>
    </source>
</evidence>
<keyword evidence="6" id="KW-0349">Heme</keyword>
<dbReference type="PROSITE" id="PS50873">
    <property type="entry name" value="PEROXIDASE_4"/>
    <property type="match status" value="1"/>
</dbReference>
<dbReference type="Proteomes" id="UP001153076">
    <property type="component" value="Unassembled WGS sequence"/>
</dbReference>
<feature type="transmembrane region" description="Helical" evidence="10">
    <location>
        <begin position="258"/>
        <end position="275"/>
    </location>
</feature>
<keyword evidence="8" id="KW-0560">Oxidoreductase</keyword>
<evidence type="ECO:0000256" key="6">
    <source>
        <dbReference type="ARBA" id="ARBA00022617"/>
    </source>
</evidence>
<dbReference type="AlphaFoldDB" id="A0A9Q1QDI0"/>
<comment type="catalytic activity">
    <reaction evidence="1">
        <text>2 a phenolic donor + H2O2 = 2 a phenolic radical donor + 2 H2O</text>
        <dbReference type="Rhea" id="RHEA:56136"/>
        <dbReference type="ChEBI" id="CHEBI:15377"/>
        <dbReference type="ChEBI" id="CHEBI:16240"/>
        <dbReference type="ChEBI" id="CHEBI:139520"/>
        <dbReference type="ChEBI" id="CHEBI:139521"/>
        <dbReference type="EC" id="1.11.1.7"/>
    </reaction>
</comment>
<feature type="domain" description="Plant heme peroxidase family profile" evidence="11">
    <location>
        <begin position="52"/>
        <end position="276"/>
    </location>
</feature>
<keyword evidence="10" id="KW-0812">Transmembrane</keyword>
<dbReference type="InterPro" id="IPR002016">
    <property type="entry name" value="Haem_peroxidase"/>
</dbReference>
<comment type="cofactor">
    <cofactor evidence="3">
        <name>heme b</name>
        <dbReference type="ChEBI" id="CHEBI:60344"/>
    </cofactor>
</comment>
<name>A0A9Q1QDI0_9CARY</name>
<comment type="caution">
    <text evidence="12">The sequence shown here is derived from an EMBL/GenBank/DDBJ whole genome shotgun (WGS) entry which is preliminary data.</text>
</comment>
<keyword evidence="5" id="KW-0575">Peroxidase</keyword>
<dbReference type="GO" id="GO:0020037">
    <property type="term" value="F:heme binding"/>
    <property type="evidence" value="ECO:0007669"/>
    <property type="project" value="InterPro"/>
</dbReference>
<evidence type="ECO:0000256" key="8">
    <source>
        <dbReference type="ARBA" id="ARBA00023002"/>
    </source>
</evidence>
<evidence type="ECO:0000256" key="4">
    <source>
        <dbReference type="ARBA" id="ARBA00012313"/>
    </source>
</evidence>
<dbReference type="GO" id="GO:0140825">
    <property type="term" value="F:lactoperoxidase activity"/>
    <property type="evidence" value="ECO:0007669"/>
    <property type="project" value="UniProtKB-EC"/>
</dbReference>
<keyword evidence="13" id="KW-1185">Reference proteome</keyword>
<keyword evidence="9" id="KW-0408">Iron</keyword>
<dbReference type="InterPro" id="IPR000823">
    <property type="entry name" value="Peroxidase_pln"/>
</dbReference>
<comment type="cofactor">
    <cofactor evidence="2">
        <name>Ca(2+)</name>
        <dbReference type="ChEBI" id="CHEBI:29108"/>
    </cofactor>
</comment>
<dbReference type="SUPFAM" id="SSF48113">
    <property type="entry name" value="Heme-dependent peroxidases"/>
    <property type="match status" value="1"/>
</dbReference>
<accession>A0A9Q1QDI0</accession>
<evidence type="ECO:0000259" key="11">
    <source>
        <dbReference type="PROSITE" id="PS50873"/>
    </source>
</evidence>
<keyword evidence="10" id="KW-1133">Transmembrane helix</keyword>
<sequence length="276" mass="30972">MQHRVEETGTTWDDVATKEIVAITYIALKLIHVCAFFSILSLFSHASYAQLFVNFCPLSCPSLESIRKQAINKEASMGKKAASPNVNNFAKGFKVIDTITTSIEDSCCITVSHAYVLILAVRDIVLLDPHGRDAIITNLKAADNNHSTIFFNLAYSIDYFFKNQSLTNKEMMTLCEVNIIARLDSRNGGKNNDAFLKDFVAAVTKMGSISSHTSTNGEIRMNYQMIDSNYLITTHKHKRCKQGIEILHSIIVFQGNRSFLLMLNFCIIFSFLFSIV</sequence>
<evidence type="ECO:0000256" key="9">
    <source>
        <dbReference type="ARBA" id="ARBA00023004"/>
    </source>
</evidence>
<evidence type="ECO:0000313" key="13">
    <source>
        <dbReference type="Proteomes" id="UP001153076"/>
    </source>
</evidence>
<keyword evidence="7" id="KW-0479">Metal-binding</keyword>
<reference evidence="12" key="1">
    <citation type="submission" date="2022-04" db="EMBL/GenBank/DDBJ databases">
        <title>Carnegiea gigantea Genome sequencing and assembly v2.</title>
        <authorList>
            <person name="Copetti D."/>
            <person name="Sanderson M.J."/>
            <person name="Burquez A."/>
            <person name="Wojciechowski M.F."/>
        </authorList>
    </citation>
    <scope>NUCLEOTIDE SEQUENCE</scope>
    <source>
        <strain evidence="12">SGP5-SGP5p</strain>
        <tissue evidence="12">Aerial part</tissue>
    </source>
</reference>
<protein>
    <recommendedName>
        <fullName evidence="4">peroxidase</fullName>
        <ecNumber evidence="4">1.11.1.7</ecNumber>
    </recommendedName>
</protein>
<dbReference type="Gene3D" id="1.10.520.10">
    <property type="match status" value="1"/>
</dbReference>
<dbReference type="EMBL" id="JAKOGI010000266">
    <property type="protein sequence ID" value="KAJ8438192.1"/>
    <property type="molecule type" value="Genomic_DNA"/>
</dbReference>